<gene>
    <name evidence="7" type="ORF">A361_10210</name>
</gene>
<keyword evidence="3" id="KW-0233">DNA recombination</keyword>
<dbReference type="PROSITE" id="PS51900">
    <property type="entry name" value="CB"/>
    <property type="match status" value="1"/>
</dbReference>
<accession>A0A160MB37</accession>
<proteinExistence type="inferred from homology"/>
<dbReference type="InterPro" id="IPR011010">
    <property type="entry name" value="DNA_brk_join_enz"/>
</dbReference>
<evidence type="ECO:0000313" key="8">
    <source>
        <dbReference type="Proteomes" id="UP000077856"/>
    </source>
</evidence>
<feature type="domain" description="Tyr recombinase" evidence="5">
    <location>
        <begin position="185"/>
        <end position="380"/>
    </location>
</feature>
<feature type="domain" description="Core-binding (CB)" evidence="6">
    <location>
        <begin position="37"/>
        <end position="130"/>
    </location>
</feature>
<evidence type="ECO:0000256" key="3">
    <source>
        <dbReference type="ARBA" id="ARBA00023172"/>
    </source>
</evidence>
<evidence type="ECO:0008006" key="9">
    <source>
        <dbReference type="Google" id="ProtNLM"/>
    </source>
</evidence>
<name>A0A160MB37_9BACI</name>
<dbReference type="Gene3D" id="1.10.150.130">
    <property type="match status" value="1"/>
</dbReference>
<evidence type="ECO:0000313" key="7">
    <source>
        <dbReference type="EMBL" id="AND39488.1"/>
    </source>
</evidence>
<dbReference type="STRING" id="1196031.A361_10210"/>
<evidence type="ECO:0000259" key="6">
    <source>
        <dbReference type="PROSITE" id="PS51900"/>
    </source>
</evidence>
<dbReference type="GO" id="GO:0006310">
    <property type="term" value="P:DNA recombination"/>
    <property type="evidence" value="ECO:0007669"/>
    <property type="project" value="UniProtKB-KW"/>
</dbReference>
<evidence type="ECO:0000256" key="2">
    <source>
        <dbReference type="ARBA" id="ARBA00023125"/>
    </source>
</evidence>
<keyword evidence="2 4" id="KW-0238">DNA-binding</keyword>
<dbReference type="InterPro" id="IPR050090">
    <property type="entry name" value="Tyrosine_recombinase_XerCD"/>
</dbReference>
<dbReference type="InterPro" id="IPR013762">
    <property type="entry name" value="Integrase-like_cat_sf"/>
</dbReference>
<dbReference type="GO" id="GO:0015074">
    <property type="term" value="P:DNA integration"/>
    <property type="evidence" value="ECO:0007669"/>
    <property type="project" value="InterPro"/>
</dbReference>
<dbReference type="KEGG" id="bon:A361_10210"/>
<dbReference type="RefSeq" id="WP_019381814.1">
    <property type="nucleotide sequence ID" value="NZ_CP015506.1"/>
</dbReference>
<dbReference type="InterPro" id="IPR044068">
    <property type="entry name" value="CB"/>
</dbReference>
<comment type="similarity">
    <text evidence="1">Belongs to the 'phage' integrase family.</text>
</comment>
<dbReference type="PANTHER" id="PTHR30349">
    <property type="entry name" value="PHAGE INTEGRASE-RELATED"/>
    <property type="match status" value="1"/>
</dbReference>
<evidence type="ECO:0000259" key="5">
    <source>
        <dbReference type="PROSITE" id="PS51898"/>
    </source>
</evidence>
<evidence type="ECO:0000256" key="1">
    <source>
        <dbReference type="ARBA" id="ARBA00008857"/>
    </source>
</evidence>
<reference evidence="7 8" key="1">
    <citation type="submission" date="2016-04" db="EMBL/GenBank/DDBJ databases">
        <title>Complete genome sequence of Bacillus oceanisediminis strain 2691.</title>
        <authorList>
            <person name="Jeong H."/>
            <person name="Kim H.J."/>
            <person name="Lee D.-W."/>
        </authorList>
    </citation>
    <scope>NUCLEOTIDE SEQUENCE [LARGE SCALE GENOMIC DNA]</scope>
    <source>
        <strain evidence="7 8">2691</strain>
    </source>
</reference>
<dbReference type="SUPFAM" id="SSF56349">
    <property type="entry name" value="DNA breaking-rejoining enzymes"/>
    <property type="match status" value="1"/>
</dbReference>
<organism evidence="7 8">
    <name type="scientific">Cytobacillus oceanisediminis 2691</name>
    <dbReference type="NCBI Taxonomy" id="1196031"/>
    <lineage>
        <taxon>Bacteria</taxon>
        <taxon>Bacillati</taxon>
        <taxon>Bacillota</taxon>
        <taxon>Bacilli</taxon>
        <taxon>Bacillales</taxon>
        <taxon>Bacillaceae</taxon>
        <taxon>Cytobacillus</taxon>
    </lineage>
</organism>
<dbReference type="GO" id="GO:0003677">
    <property type="term" value="F:DNA binding"/>
    <property type="evidence" value="ECO:0007669"/>
    <property type="project" value="UniProtKB-UniRule"/>
</dbReference>
<dbReference type="InterPro" id="IPR010998">
    <property type="entry name" value="Integrase_recombinase_N"/>
</dbReference>
<dbReference type="Gene3D" id="1.10.443.10">
    <property type="entry name" value="Intergrase catalytic core"/>
    <property type="match status" value="1"/>
</dbReference>
<dbReference type="PANTHER" id="PTHR30349:SF41">
    <property type="entry name" value="INTEGRASE_RECOMBINASE PROTEIN MJ0367-RELATED"/>
    <property type="match status" value="1"/>
</dbReference>
<dbReference type="EMBL" id="CP015506">
    <property type="protein sequence ID" value="AND39488.1"/>
    <property type="molecule type" value="Genomic_DNA"/>
</dbReference>
<dbReference type="Pfam" id="PF00589">
    <property type="entry name" value="Phage_integrase"/>
    <property type="match status" value="1"/>
</dbReference>
<dbReference type="InterPro" id="IPR002104">
    <property type="entry name" value="Integrase_catalytic"/>
</dbReference>
<protein>
    <recommendedName>
        <fullName evidence="9">Integrase</fullName>
    </recommendedName>
</protein>
<dbReference type="PROSITE" id="PS51898">
    <property type="entry name" value="TYR_RECOMBINASE"/>
    <property type="match status" value="1"/>
</dbReference>
<dbReference type="Proteomes" id="UP000077856">
    <property type="component" value="Chromosome"/>
</dbReference>
<evidence type="ECO:0000256" key="4">
    <source>
        <dbReference type="PROSITE-ProRule" id="PRU01248"/>
    </source>
</evidence>
<dbReference type="CDD" id="cd00397">
    <property type="entry name" value="DNA_BRE_C"/>
    <property type="match status" value="1"/>
</dbReference>
<dbReference type="AlphaFoldDB" id="A0A160MB37"/>
<sequence>MTSNKKRETYGLVVEKGLKHIPNTGETRIQYYITEDDLPLYEINRWLEIVSLGSYKTGESYANKLVIFLRYLKVKYQMHYRDVQSKAIIEEYIKYLLYGDEVMVKMEGKRSLSSIEQYISVLKGFYEWLEDQKEIEQNPIKYGVKRNKKTGNRHLKKRFLYGQIYNFEINENNITGKLRYKERRSHLKWYSESQTERIIDSLPSRRDKIIFKILLETGMRIGECLGLHLKHHDFHEGILSLEKNYDNQNEATVKSKERELYISDSLNDEILDYIRSDRHEVDNKLSEFLFLNHKGPTTGNPVERRNYLKILKEAAERAGFDPKKIITHAGRSTHAQYLLDLLEEGKITEGFIKEQMGWNSIDTLKNYVKVFDSRKRAEIAKDIVERKAKKRTKSRKENSIVHD</sequence>
<dbReference type="eggNOG" id="COG4974">
    <property type="taxonomic scope" value="Bacteria"/>
</dbReference>